<evidence type="ECO:0000313" key="2">
    <source>
        <dbReference type="Proteomes" id="UP001604336"/>
    </source>
</evidence>
<accession>A0ABD1T1X7</accession>
<dbReference type="SUPFAM" id="SSF53756">
    <property type="entry name" value="UDP-Glycosyltransferase/glycogen phosphorylase"/>
    <property type="match status" value="1"/>
</dbReference>
<dbReference type="PANTHER" id="PTHR48044">
    <property type="entry name" value="GLYCOSYLTRANSFERASE"/>
    <property type="match status" value="1"/>
</dbReference>
<name>A0ABD1T1X7_9LAMI</name>
<sequence>MAADTHMAERSRNAAGEFTEISTGLNSIKTRGVGSQDKAAINLSSISKAIEKHLCKISIQLVELHLPSWPELPPHYHMTKNVPPDLLPRLLEAFQMSSSSFTDIFKILKPDLLMYDCFQPWSATLASSLGIPAVLYSSAGAIMYTFYYHEFTYGNDNFPYKAIYVKDHERINWKYRSVIKDAGEDFAFGNFKRSCDIVLMNSCRAIEGKYIDYFSILCQKKVVTVGPLVTKSDGEEDYPEIMEWLSKKNQFSTVFISIGSENYLSKEQIEEMTRGLELCDVNFIWVVRFPVGNTIRIEETLPEGFLDGVKERGPPNLRVGPEPENRHIAGGEFWKQDTKKRIEDQVTGLKILQPGSRVLFTFSFAGT</sequence>
<dbReference type="AlphaFoldDB" id="A0ABD1T1X7"/>
<protein>
    <submittedName>
        <fullName evidence="1">UDP-glycosyltransferase 79B8</fullName>
    </submittedName>
</protein>
<gene>
    <name evidence="1" type="ORF">Adt_22328</name>
</gene>
<dbReference type="GO" id="GO:1901135">
    <property type="term" value="P:carbohydrate derivative metabolic process"/>
    <property type="evidence" value="ECO:0007669"/>
    <property type="project" value="UniProtKB-ARBA"/>
</dbReference>
<reference evidence="2" key="1">
    <citation type="submission" date="2024-07" db="EMBL/GenBank/DDBJ databases">
        <title>Two chromosome-level genome assemblies of Korean endemic species Abeliophyllum distichum and Forsythia ovata (Oleaceae).</title>
        <authorList>
            <person name="Jang H."/>
        </authorList>
    </citation>
    <scope>NUCLEOTIDE SEQUENCE [LARGE SCALE GENOMIC DNA]</scope>
</reference>
<keyword evidence="2" id="KW-1185">Reference proteome</keyword>
<proteinExistence type="predicted"/>
<dbReference type="Gene3D" id="3.40.50.2000">
    <property type="entry name" value="Glycogen Phosphorylase B"/>
    <property type="match status" value="2"/>
</dbReference>
<dbReference type="Proteomes" id="UP001604336">
    <property type="component" value="Unassembled WGS sequence"/>
</dbReference>
<comment type="caution">
    <text evidence="1">The sequence shown here is derived from an EMBL/GenBank/DDBJ whole genome shotgun (WGS) entry which is preliminary data.</text>
</comment>
<organism evidence="1 2">
    <name type="scientific">Abeliophyllum distichum</name>
    <dbReference type="NCBI Taxonomy" id="126358"/>
    <lineage>
        <taxon>Eukaryota</taxon>
        <taxon>Viridiplantae</taxon>
        <taxon>Streptophyta</taxon>
        <taxon>Embryophyta</taxon>
        <taxon>Tracheophyta</taxon>
        <taxon>Spermatophyta</taxon>
        <taxon>Magnoliopsida</taxon>
        <taxon>eudicotyledons</taxon>
        <taxon>Gunneridae</taxon>
        <taxon>Pentapetalae</taxon>
        <taxon>asterids</taxon>
        <taxon>lamiids</taxon>
        <taxon>Lamiales</taxon>
        <taxon>Oleaceae</taxon>
        <taxon>Forsythieae</taxon>
        <taxon>Abeliophyllum</taxon>
    </lineage>
</organism>
<dbReference type="PANTHER" id="PTHR48044:SF82">
    <property type="entry name" value="GLYCOSYLTRANSFERASE"/>
    <property type="match status" value="1"/>
</dbReference>
<evidence type="ECO:0000313" key="1">
    <source>
        <dbReference type="EMBL" id="KAL2506707.1"/>
    </source>
</evidence>
<dbReference type="GO" id="GO:0008194">
    <property type="term" value="F:UDP-glycosyltransferase activity"/>
    <property type="evidence" value="ECO:0007669"/>
    <property type="project" value="UniProtKB-ARBA"/>
</dbReference>
<dbReference type="EMBL" id="JBFOLK010000006">
    <property type="protein sequence ID" value="KAL2506707.1"/>
    <property type="molecule type" value="Genomic_DNA"/>
</dbReference>